<dbReference type="KEGG" id="nno:NONO_c35880"/>
<keyword evidence="5 13" id="KW-0812">Transmembrane</keyword>
<dbReference type="AlphaFoldDB" id="W5TGC7"/>
<evidence type="ECO:0000259" key="14">
    <source>
        <dbReference type="PROSITE" id="PS50893"/>
    </source>
</evidence>
<dbReference type="Proteomes" id="UP000019150">
    <property type="component" value="Chromosome"/>
</dbReference>
<reference evidence="16 17" key="1">
    <citation type="journal article" date="2014" name="Appl. Environ. Microbiol.">
        <title>Insights into the Microbial Degradation of Rubber and Gutta-Percha by Analysis of the Complete Genome of Nocardia nova SH22a.</title>
        <authorList>
            <person name="Luo Q."/>
            <person name="Hiessl S."/>
            <person name="Poehlein A."/>
            <person name="Daniel R."/>
            <person name="Steinbuchel A."/>
        </authorList>
    </citation>
    <scope>NUCLEOTIDE SEQUENCE [LARGE SCALE GENOMIC DNA]</scope>
    <source>
        <strain evidence="16">SH22a</strain>
    </source>
</reference>
<dbReference type="GO" id="GO:0034040">
    <property type="term" value="F:ATPase-coupled lipid transmembrane transporter activity"/>
    <property type="evidence" value="ECO:0007669"/>
    <property type="project" value="TreeGrafter"/>
</dbReference>
<dbReference type="PROSITE" id="PS50893">
    <property type="entry name" value="ABC_TRANSPORTER_2"/>
    <property type="match status" value="1"/>
</dbReference>
<dbReference type="HOGENOM" id="CLU_000604_84_9_11"/>
<dbReference type="InterPro" id="IPR036640">
    <property type="entry name" value="ABC1_TM_sf"/>
</dbReference>
<dbReference type="Gene3D" id="1.20.1560.10">
    <property type="entry name" value="ABC transporter type 1, transmembrane domain"/>
    <property type="match status" value="1"/>
</dbReference>
<dbReference type="Gene3D" id="3.40.50.300">
    <property type="entry name" value="P-loop containing nucleotide triphosphate hydrolases"/>
    <property type="match status" value="1"/>
</dbReference>
<feature type="transmembrane region" description="Helical" evidence="13">
    <location>
        <begin position="241"/>
        <end position="263"/>
    </location>
</feature>
<gene>
    <name evidence="16" type="ORF">NONO_c35880</name>
</gene>
<evidence type="ECO:0000313" key="16">
    <source>
        <dbReference type="EMBL" id="AHH18375.1"/>
    </source>
</evidence>
<dbReference type="FunFam" id="3.40.50.300:FF:000299">
    <property type="entry name" value="ABC transporter ATP-binding protein/permease"/>
    <property type="match status" value="1"/>
</dbReference>
<dbReference type="SMART" id="SM00382">
    <property type="entry name" value="AAA"/>
    <property type="match status" value="1"/>
</dbReference>
<keyword evidence="3" id="KW-1003">Cell membrane</keyword>
<evidence type="ECO:0000256" key="8">
    <source>
        <dbReference type="ARBA" id="ARBA00022967"/>
    </source>
</evidence>
<dbReference type="GO" id="GO:0005524">
    <property type="term" value="F:ATP binding"/>
    <property type="evidence" value="ECO:0007669"/>
    <property type="project" value="UniProtKB-KW"/>
</dbReference>
<feature type="transmembrane region" description="Helical" evidence="13">
    <location>
        <begin position="127"/>
        <end position="147"/>
    </location>
</feature>
<feature type="domain" description="ABC transmembrane type-1" evidence="15">
    <location>
        <begin position="1"/>
        <end position="298"/>
    </location>
</feature>
<keyword evidence="8" id="KW-1278">Translocase</keyword>
<accession>W5TGC7</accession>
<dbReference type="EMBL" id="CP006850">
    <property type="protein sequence ID" value="AHH18375.1"/>
    <property type="molecule type" value="Genomic_DNA"/>
</dbReference>
<dbReference type="PANTHER" id="PTHR24221:SF654">
    <property type="entry name" value="ATP-BINDING CASSETTE SUB-FAMILY B MEMBER 6"/>
    <property type="match status" value="1"/>
</dbReference>
<evidence type="ECO:0000256" key="12">
    <source>
        <dbReference type="ARBA" id="ARBA00061644"/>
    </source>
</evidence>
<dbReference type="GO" id="GO:0016887">
    <property type="term" value="F:ATP hydrolysis activity"/>
    <property type="evidence" value="ECO:0007669"/>
    <property type="project" value="InterPro"/>
</dbReference>
<keyword evidence="2" id="KW-0813">Transport</keyword>
<evidence type="ECO:0000256" key="5">
    <source>
        <dbReference type="ARBA" id="ARBA00022692"/>
    </source>
</evidence>
<feature type="transmembrane region" description="Helical" evidence="13">
    <location>
        <begin position="52"/>
        <end position="73"/>
    </location>
</feature>
<evidence type="ECO:0000256" key="10">
    <source>
        <dbReference type="ARBA" id="ARBA00023136"/>
    </source>
</evidence>
<dbReference type="Pfam" id="PF00005">
    <property type="entry name" value="ABC_tran"/>
    <property type="match status" value="1"/>
</dbReference>
<dbReference type="SUPFAM" id="SSF52540">
    <property type="entry name" value="P-loop containing nucleoside triphosphate hydrolases"/>
    <property type="match status" value="1"/>
</dbReference>
<dbReference type="InterPro" id="IPR003439">
    <property type="entry name" value="ABC_transporter-like_ATP-bd"/>
</dbReference>
<comment type="similarity">
    <text evidence="11">Belongs to the ABC transporter superfamily. Siderophore-Fe(3+) uptake transporter (SIUT) (TC 3.A.1.21) family.</text>
</comment>
<keyword evidence="7 16" id="KW-0067">ATP-binding</keyword>
<dbReference type="eggNOG" id="COG1132">
    <property type="taxonomic scope" value="Bacteria"/>
</dbReference>
<sequence>MINDLLSVLDEKTVANYRDQIVRAVVYALLEGVTVGLTLPTLAAVLRGSPSAIRWLLALAIATAITLIVNAWATRKATRATFDAMAGVQELEIAHIREVPLDWFSPRHNAELISLLWPGAISTTRNVLLNLGALARGVLTPAVVLVFAGFTSAWAALIMLVAAPLLYGVYRVTTRRLEQGERADHAANVEATARIIEYADSQPTLRTAHRDTVGKKLLMDALDDLDSTSRAGVTAEITARAAFGTAVQLTVAVLVAVIASQLLGGSADLIVLIALLTMALRFTEPIDTVASTARMLRASRSTIRRTVEFLSTAPLPAPAVAKALPEQEALGVRLDAVTFRYAGADEPALHNISLDIPERSTVAIVGASGAGKSTLLRLILRFADPAEGSVQVGGIDVRDVPFEQLCTRVGSVLAETVLLDRTIADNVRLANPSASDAELAAAARLSGLDEVIRRLPEGWDTVVGAHGARLSGGEQQRVHLTRIAVQQPAVVILDEATSALDPISESVVQRWLAEMSGQRTLIIAAHRLHTIMSADQVIVLSEGTVVEAGSPQELAGLDGVFARMLSAR</sequence>
<dbReference type="STRING" id="1415166.NONO_c35880"/>
<keyword evidence="9 13" id="KW-1133">Transmembrane helix</keyword>
<dbReference type="PROSITE" id="PS50929">
    <property type="entry name" value="ABC_TM1F"/>
    <property type="match status" value="1"/>
</dbReference>
<comment type="similarity">
    <text evidence="12">Belongs to the ABC transporter superfamily. Lipid exporter (TC 3.A.1.106) family.</text>
</comment>
<keyword evidence="10 13" id="KW-0472">Membrane</keyword>
<evidence type="ECO:0000313" key="17">
    <source>
        <dbReference type="Proteomes" id="UP000019150"/>
    </source>
</evidence>
<dbReference type="InterPro" id="IPR003593">
    <property type="entry name" value="AAA+_ATPase"/>
</dbReference>
<comment type="subcellular location">
    <subcellularLocation>
        <location evidence="1">Cell inner membrane</location>
        <topology evidence="1">Multi-pass membrane protein</topology>
    </subcellularLocation>
</comment>
<evidence type="ECO:0000256" key="9">
    <source>
        <dbReference type="ARBA" id="ARBA00022989"/>
    </source>
</evidence>
<protein>
    <submittedName>
        <fullName evidence="16">Putative ABC transporter, permease/ATP-binding protein</fullName>
    </submittedName>
</protein>
<dbReference type="RefSeq" id="WP_025349815.1">
    <property type="nucleotide sequence ID" value="NZ_CP006850.1"/>
</dbReference>
<feature type="domain" description="ABC transporter" evidence="14">
    <location>
        <begin position="332"/>
        <end position="567"/>
    </location>
</feature>
<evidence type="ECO:0000256" key="3">
    <source>
        <dbReference type="ARBA" id="ARBA00022475"/>
    </source>
</evidence>
<proteinExistence type="inferred from homology"/>
<dbReference type="InterPro" id="IPR011527">
    <property type="entry name" value="ABC1_TM_dom"/>
</dbReference>
<dbReference type="InterPro" id="IPR039421">
    <property type="entry name" value="Type_1_exporter"/>
</dbReference>
<name>W5TGC7_9NOCA</name>
<dbReference type="GO" id="GO:0140359">
    <property type="term" value="F:ABC-type transporter activity"/>
    <property type="evidence" value="ECO:0007669"/>
    <property type="project" value="InterPro"/>
</dbReference>
<evidence type="ECO:0000256" key="4">
    <source>
        <dbReference type="ARBA" id="ARBA00022519"/>
    </source>
</evidence>
<evidence type="ECO:0000256" key="11">
    <source>
        <dbReference type="ARBA" id="ARBA00023455"/>
    </source>
</evidence>
<keyword evidence="4" id="KW-0997">Cell inner membrane</keyword>
<evidence type="ECO:0000256" key="6">
    <source>
        <dbReference type="ARBA" id="ARBA00022741"/>
    </source>
</evidence>
<dbReference type="SUPFAM" id="SSF90123">
    <property type="entry name" value="ABC transporter transmembrane region"/>
    <property type="match status" value="1"/>
</dbReference>
<evidence type="ECO:0000259" key="15">
    <source>
        <dbReference type="PROSITE" id="PS50929"/>
    </source>
</evidence>
<evidence type="ECO:0000256" key="2">
    <source>
        <dbReference type="ARBA" id="ARBA00022448"/>
    </source>
</evidence>
<evidence type="ECO:0000256" key="1">
    <source>
        <dbReference type="ARBA" id="ARBA00004429"/>
    </source>
</evidence>
<evidence type="ECO:0000256" key="13">
    <source>
        <dbReference type="SAM" id="Phobius"/>
    </source>
</evidence>
<dbReference type="InterPro" id="IPR027417">
    <property type="entry name" value="P-loop_NTPase"/>
</dbReference>
<dbReference type="PANTHER" id="PTHR24221">
    <property type="entry name" value="ATP-BINDING CASSETTE SUB-FAMILY B"/>
    <property type="match status" value="1"/>
</dbReference>
<feature type="transmembrane region" description="Helical" evidence="13">
    <location>
        <begin position="153"/>
        <end position="170"/>
    </location>
</feature>
<keyword evidence="17" id="KW-1185">Reference proteome</keyword>
<dbReference type="OrthoDB" id="9806127at2"/>
<feature type="transmembrane region" description="Helical" evidence="13">
    <location>
        <begin position="21"/>
        <end position="46"/>
    </location>
</feature>
<dbReference type="GO" id="GO:0005886">
    <property type="term" value="C:plasma membrane"/>
    <property type="evidence" value="ECO:0007669"/>
    <property type="project" value="UniProtKB-SubCell"/>
</dbReference>
<organism evidence="16 17">
    <name type="scientific">Nocardia nova SH22a</name>
    <dbReference type="NCBI Taxonomy" id="1415166"/>
    <lineage>
        <taxon>Bacteria</taxon>
        <taxon>Bacillati</taxon>
        <taxon>Actinomycetota</taxon>
        <taxon>Actinomycetes</taxon>
        <taxon>Mycobacteriales</taxon>
        <taxon>Nocardiaceae</taxon>
        <taxon>Nocardia</taxon>
    </lineage>
</organism>
<evidence type="ECO:0000256" key="7">
    <source>
        <dbReference type="ARBA" id="ARBA00022840"/>
    </source>
</evidence>
<dbReference type="PATRIC" id="fig|1415166.3.peg.3681"/>
<keyword evidence="6" id="KW-0547">Nucleotide-binding</keyword>